<dbReference type="InterPro" id="IPR017850">
    <property type="entry name" value="Alkaline_phosphatase_core_sf"/>
</dbReference>
<feature type="binding site" evidence="18">
    <location>
        <position position="1548"/>
    </location>
    <ligand>
        <name>Mg(2+)</name>
        <dbReference type="ChEBI" id="CHEBI:18420"/>
    </ligand>
</feature>
<feature type="active site" description="Phosphoserine intermediate" evidence="17">
    <location>
        <position position="1291"/>
    </location>
</feature>
<feature type="site" description="Important for catalytic activity" evidence="16">
    <location>
        <position position="683"/>
    </location>
</feature>
<dbReference type="Gene3D" id="2.40.50.700">
    <property type="match status" value="1"/>
</dbReference>
<feature type="binding site" evidence="16">
    <location>
        <position position="684"/>
    </location>
    <ligand>
        <name>Mg(2+)</name>
        <dbReference type="ChEBI" id="CHEBI:18420"/>
    </ligand>
</feature>
<feature type="region of interest" description="Disordered" evidence="21">
    <location>
        <begin position="228"/>
        <end position="311"/>
    </location>
</feature>
<keyword evidence="4 16" id="KW-0132">Cell division</keyword>
<comment type="similarity">
    <text evidence="2 19">Belongs to the alkaline phosphatase family.</text>
</comment>
<evidence type="ECO:0000256" key="17">
    <source>
        <dbReference type="PIRSR" id="PIRSR601952-1"/>
    </source>
</evidence>
<evidence type="ECO:0000256" key="14">
    <source>
        <dbReference type="ARBA" id="ARBA00023306"/>
    </source>
</evidence>
<comment type="domain">
    <text evidence="16">Specifically recognizes and binds polyuridylated RNAs via 3 RNA-binding regions (named U-zone 1, U-zone 2 and U-zone 3) that form an open funnel on one face of the catalytic domain, allowing RNA to navigate a path to the active site.</text>
</comment>
<dbReference type="Pfam" id="PF17216">
    <property type="entry name" value="Rrp44_CSD1"/>
    <property type="match status" value="1"/>
</dbReference>
<organism evidence="23 24">
    <name type="scientific">Limosa lapponica baueri</name>
    <dbReference type="NCBI Taxonomy" id="1758121"/>
    <lineage>
        <taxon>Eukaryota</taxon>
        <taxon>Metazoa</taxon>
        <taxon>Chordata</taxon>
        <taxon>Craniata</taxon>
        <taxon>Vertebrata</taxon>
        <taxon>Euteleostomi</taxon>
        <taxon>Archelosauria</taxon>
        <taxon>Archosauria</taxon>
        <taxon>Dinosauria</taxon>
        <taxon>Saurischia</taxon>
        <taxon>Theropoda</taxon>
        <taxon>Coelurosauria</taxon>
        <taxon>Aves</taxon>
        <taxon>Neognathae</taxon>
        <taxon>Neoaves</taxon>
        <taxon>Charadriiformes</taxon>
        <taxon>Scolopacidae</taxon>
        <taxon>Limosa</taxon>
    </lineage>
</organism>
<dbReference type="Gene3D" id="2.40.50.140">
    <property type="entry name" value="Nucleic acid-binding proteins"/>
    <property type="match status" value="1"/>
</dbReference>
<dbReference type="GO" id="GO:0000956">
    <property type="term" value="P:nuclear-transcribed mRNA catabolic process"/>
    <property type="evidence" value="ECO:0007669"/>
    <property type="project" value="UniProtKB-UniRule"/>
</dbReference>
<dbReference type="GO" id="GO:0000175">
    <property type="term" value="F:3'-5'-RNA exonuclease activity"/>
    <property type="evidence" value="ECO:0007669"/>
    <property type="project" value="UniProtKB-UniRule"/>
</dbReference>
<name>A0A2I0U3M7_LIMLA</name>
<keyword evidence="8 16" id="KW-0498">Mitosis</keyword>
<dbReference type="PANTHER" id="PTHR23355">
    <property type="entry name" value="RIBONUCLEASE"/>
    <property type="match status" value="1"/>
</dbReference>
<dbReference type="GO" id="GO:0004035">
    <property type="term" value="F:alkaline phosphatase activity"/>
    <property type="evidence" value="ECO:0007669"/>
    <property type="project" value="UniProtKB-EC"/>
</dbReference>
<feature type="region of interest" description="Disordered" evidence="21">
    <location>
        <begin position="170"/>
        <end position="200"/>
    </location>
</feature>
<evidence type="ECO:0000256" key="16">
    <source>
        <dbReference type="HAMAP-Rule" id="MF_03045"/>
    </source>
</evidence>
<evidence type="ECO:0000256" key="4">
    <source>
        <dbReference type="ARBA" id="ARBA00022618"/>
    </source>
</evidence>
<keyword evidence="11 16" id="KW-0269">Exonuclease</keyword>
<dbReference type="InterPro" id="IPR018299">
    <property type="entry name" value="Alkaline_phosphatase_AS"/>
</dbReference>
<accession>A0A2I0U3M7</accession>
<evidence type="ECO:0000256" key="9">
    <source>
        <dbReference type="ARBA" id="ARBA00022801"/>
    </source>
</evidence>
<comment type="cofactor">
    <cofactor evidence="18">
        <name>Mg(2+)</name>
        <dbReference type="ChEBI" id="CHEBI:18420"/>
    </cofactor>
    <text evidence="18">Binds 1 Mg(2+) ion.</text>
</comment>
<keyword evidence="16" id="KW-0464">Manganese</keyword>
<feature type="compositionally biased region" description="Polar residues" evidence="21">
    <location>
        <begin position="263"/>
        <end position="281"/>
    </location>
</feature>
<keyword evidence="6 16" id="KW-0540">Nuclease</keyword>
<dbReference type="GO" id="GO:0000287">
    <property type="term" value="F:magnesium ion binding"/>
    <property type="evidence" value="ECO:0007669"/>
    <property type="project" value="UniProtKB-ARBA"/>
</dbReference>
<evidence type="ECO:0000256" key="5">
    <source>
        <dbReference type="ARBA" id="ARBA00022622"/>
    </source>
</evidence>
<keyword evidence="10 18" id="KW-0862">Zinc</keyword>
<feature type="binding site" evidence="16">
    <location>
        <position position="675"/>
    </location>
    <ligand>
        <name>Mg(2+)</name>
        <dbReference type="ChEBI" id="CHEBI:18420"/>
    </ligand>
</feature>
<keyword evidence="5" id="KW-0336">GPI-anchor</keyword>
<dbReference type="Proteomes" id="UP000233556">
    <property type="component" value="Unassembled WGS sequence"/>
</dbReference>
<dbReference type="Pfam" id="PF00245">
    <property type="entry name" value="Alk_phosphatase"/>
    <property type="match status" value="2"/>
</dbReference>
<gene>
    <name evidence="16" type="primary">dis3l2</name>
    <name evidence="23" type="ORF">llap_9080</name>
</gene>
<evidence type="ECO:0000256" key="20">
    <source>
        <dbReference type="RuleBase" id="RU003947"/>
    </source>
</evidence>
<evidence type="ECO:0000256" key="13">
    <source>
        <dbReference type="ARBA" id="ARBA00022884"/>
    </source>
</evidence>
<evidence type="ECO:0000313" key="23">
    <source>
        <dbReference type="EMBL" id="PKU40615.1"/>
    </source>
</evidence>
<evidence type="ECO:0000256" key="1">
    <source>
        <dbReference type="ARBA" id="ARBA00004609"/>
    </source>
</evidence>
<evidence type="ECO:0000256" key="12">
    <source>
        <dbReference type="ARBA" id="ARBA00022842"/>
    </source>
</evidence>
<feature type="region of interest" description="Disordered" evidence="21">
    <location>
        <begin position="390"/>
        <end position="409"/>
    </location>
</feature>
<evidence type="ECO:0000256" key="8">
    <source>
        <dbReference type="ARBA" id="ARBA00022776"/>
    </source>
</evidence>
<dbReference type="SUPFAM" id="SSF53649">
    <property type="entry name" value="Alkaline phosphatase-like"/>
    <property type="match status" value="2"/>
</dbReference>
<dbReference type="FunFam" id="2.40.50.690:FF:000003">
    <property type="entry name" value="DIS3-like exonuclease 2"/>
    <property type="match status" value="1"/>
</dbReference>
<feature type="binding site" evidence="18">
    <location>
        <position position="1241"/>
    </location>
    <ligand>
        <name>Zn(2+)</name>
        <dbReference type="ChEBI" id="CHEBI:29105"/>
        <label>2</label>
    </ligand>
</feature>
<feature type="compositionally biased region" description="Polar residues" evidence="21">
    <location>
        <begin position="242"/>
        <end position="255"/>
    </location>
</feature>
<keyword evidence="7 16" id="KW-0479">Metal-binding</keyword>
<dbReference type="GO" id="GO:0010587">
    <property type="term" value="P:miRNA catabolic process"/>
    <property type="evidence" value="ECO:0007669"/>
    <property type="project" value="UniProtKB-UniRule"/>
</dbReference>
<keyword evidence="3 16" id="KW-0963">Cytoplasm</keyword>
<keyword evidence="5" id="KW-0449">Lipoprotein</keyword>
<feature type="compositionally biased region" description="Basic and acidic residues" evidence="21">
    <location>
        <begin position="390"/>
        <end position="404"/>
    </location>
</feature>
<dbReference type="OrthoDB" id="372421at2759"/>
<comment type="function">
    <text evidence="16">3'-5'-exoribonuclease that specifically recognizes RNAs polyuridylated at their 3' end and mediates their degradation. Component of an exosome-independent RNA degradation pathway that mediates degradation of both mRNAs and miRNAs that have been polyuridylated by a terminal uridylyltransferase. Essential for correct mitosis, and negatively regulates cell proliferation.</text>
</comment>
<dbReference type="HAMAP" id="MF_03045">
    <property type="entry name" value="DIS3L2"/>
    <property type="match status" value="1"/>
</dbReference>
<comment type="similarity">
    <text evidence="16">Belongs to the RNR ribonuclease family. DIS3L2 subfamily.</text>
</comment>
<dbReference type="InterPro" id="IPR001952">
    <property type="entry name" value="Alkaline_phosphatase"/>
</dbReference>
<dbReference type="InterPro" id="IPR028591">
    <property type="entry name" value="DIS3L2"/>
</dbReference>
<dbReference type="GO" id="GO:1990074">
    <property type="term" value="P:polyuridylation-dependent mRNA catabolic process"/>
    <property type="evidence" value="ECO:0007669"/>
    <property type="project" value="UniProtKB-UniRule"/>
</dbReference>
<keyword evidence="13 16" id="KW-0694">RNA-binding</keyword>
<feature type="region of interest" description="Disordered" evidence="21">
    <location>
        <begin position="1"/>
        <end position="29"/>
    </location>
</feature>
<dbReference type="GO" id="GO:0051301">
    <property type="term" value="P:cell division"/>
    <property type="evidence" value="ECO:0007669"/>
    <property type="project" value="UniProtKB-KW"/>
</dbReference>
<proteinExistence type="inferred from homology"/>
<dbReference type="Pfam" id="PF00773">
    <property type="entry name" value="RNB"/>
    <property type="match status" value="2"/>
</dbReference>
<keyword evidence="5" id="KW-0472">Membrane</keyword>
<protein>
    <recommendedName>
        <fullName evidence="16">DIS3-like exonuclease 2</fullName>
        <ecNumber evidence="16">3.1.13.-</ecNumber>
    </recommendedName>
</protein>
<evidence type="ECO:0000256" key="21">
    <source>
        <dbReference type="SAM" id="MobiDB-lite"/>
    </source>
</evidence>
<feature type="region of interest" description="Disordered" evidence="21">
    <location>
        <begin position="56"/>
        <end position="89"/>
    </location>
</feature>
<dbReference type="Gene3D" id="3.40.720.10">
    <property type="entry name" value="Alkaline Phosphatase, subunit A"/>
    <property type="match status" value="1"/>
</dbReference>
<evidence type="ECO:0000256" key="6">
    <source>
        <dbReference type="ARBA" id="ARBA00022722"/>
    </source>
</evidence>
<evidence type="ECO:0000256" key="15">
    <source>
        <dbReference type="ARBA" id="ARBA00056476"/>
    </source>
</evidence>
<feature type="compositionally biased region" description="Basic and acidic residues" evidence="21">
    <location>
        <begin position="70"/>
        <end position="81"/>
    </location>
</feature>
<comment type="cofactor">
    <cofactor evidence="16">
        <name>Mg(2+)</name>
        <dbReference type="ChEBI" id="CHEBI:18420"/>
    </cofactor>
    <cofactor evidence="16">
        <name>Mn(2+)</name>
        <dbReference type="ChEBI" id="CHEBI:29035"/>
    </cofactor>
</comment>
<dbReference type="PROSITE" id="PS00123">
    <property type="entry name" value="ALKALINE_PHOSPHATASE"/>
    <property type="match status" value="1"/>
</dbReference>
<evidence type="ECO:0000313" key="24">
    <source>
        <dbReference type="Proteomes" id="UP000233556"/>
    </source>
</evidence>
<comment type="subcellular location">
    <subcellularLocation>
        <location evidence="1">Cell membrane</location>
        <topology evidence="1">Lipid-anchor</topology>
        <topology evidence="1">GPI-anchor</topology>
    </subcellularLocation>
    <subcellularLocation>
        <location evidence="16">Cytoplasm</location>
    </subcellularLocation>
    <subcellularLocation>
        <location evidence="16">Cytoplasm</location>
        <location evidence="16">P-body</location>
    </subcellularLocation>
</comment>
<comment type="cofactor">
    <cofactor evidence="18">
        <name>Zn(2+)</name>
        <dbReference type="ChEBI" id="CHEBI:29105"/>
    </cofactor>
    <text evidence="18">Binds 2 Zn(2+) ions.</text>
</comment>
<evidence type="ECO:0000256" key="7">
    <source>
        <dbReference type="ARBA" id="ARBA00022723"/>
    </source>
</evidence>
<evidence type="ECO:0000256" key="10">
    <source>
        <dbReference type="ARBA" id="ARBA00022833"/>
    </source>
</evidence>
<evidence type="ECO:0000256" key="2">
    <source>
        <dbReference type="ARBA" id="ARBA00005984"/>
    </source>
</evidence>
<dbReference type="PROSITE" id="PS01175">
    <property type="entry name" value="RIBONUCLEASE_II"/>
    <property type="match status" value="1"/>
</dbReference>
<comment type="function">
    <text evidence="15">3'-5'-exoribonuclease that specifically recognizes RNAs polyuridylated at their 3' end and mediates their degradation. Component of an exosome-independent RNA degradation pathway that mediates degradation of both mRNAs and miRNAs that have been polyuridylated by a terminal uridylyltransferase, such as ZCCHC11/TUT4. Mediates degradation of cytoplasmic mRNAs that have been deadenylated and subsequently uridylated at their 3'. Mediates degradation of uridylated pre-let-7 miRNAs, contributing to the maintenance of embryonic stem (ES) cells. Essential for correct mitosis, and negatively regulates cell proliferation.</text>
</comment>
<dbReference type="PRINTS" id="PR00113">
    <property type="entry name" value="ALKPHPHTASE"/>
</dbReference>
<dbReference type="InterPro" id="IPR033771">
    <property type="entry name" value="Rrp44_CSD1"/>
</dbReference>
<dbReference type="GO" id="GO:0098552">
    <property type="term" value="C:side of membrane"/>
    <property type="evidence" value="ECO:0007669"/>
    <property type="project" value="UniProtKB-KW"/>
</dbReference>
<evidence type="ECO:0000256" key="3">
    <source>
        <dbReference type="ARBA" id="ARBA00022490"/>
    </source>
</evidence>
<dbReference type="GO" id="GO:0008266">
    <property type="term" value="F:poly(U) RNA binding"/>
    <property type="evidence" value="ECO:0007669"/>
    <property type="project" value="UniProtKB-ARBA"/>
</dbReference>
<dbReference type="GO" id="GO:0000932">
    <property type="term" value="C:P-body"/>
    <property type="evidence" value="ECO:0007669"/>
    <property type="project" value="UniProtKB-SubCell"/>
</dbReference>
<dbReference type="FunFam" id="2.40.50.700:FF:000003">
    <property type="entry name" value="DIS3-like exonuclease 2"/>
    <property type="match status" value="1"/>
</dbReference>
<evidence type="ECO:0000259" key="22">
    <source>
        <dbReference type="SMART" id="SM00955"/>
    </source>
</evidence>
<keyword evidence="24" id="KW-1185">Reference proteome</keyword>
<dbReference type="InterPro" id="IPR001900">
    <property type="entry name" value="RNase_II/R"/>
</dbReference>
<comment type="catalytic activity">
    <reaction evidence="20">
        <text>a phosphate monoester + H2O = an alcohol + phosphate</text>
        <dbReference type="Rhea" id="RHEA:15017"/>
        <dbReference type="ChEBI" id="CHEBI:15377"/>
        <dbReference type="ChEBI" id="CHEBI:30879"/>
        <dbReference type="ChEBI" id="CHEBI:43474"/>
        <dbReference type="ChEBI" id="CHEBI:67140"/>
        <dbReference type="EC" id="3.1.3.1"/>
    </reaction>
</comment>
<dbReference type="GO" id="GO:0005886">
    <property type="term" value="C:plasma membrane"/>
    <property type="evidence" value="ECO:0007669"/>
    <property type="project" value="UniProtKB-SubCell"/>
</dbReference>
<dbReference type="Pfam" id="PF17877">
    <property type="entry name" value="Dis3l2_C_term"/>
    <property type="match status" value="1"/>
</dbReference>
<dbReference type="PANTHER" id="PTHR23355:SF9">
    <property type="entry name" value="DIS3-LIKE EXONUCLEASE 2"/>
    <property type="match status" value="1"/>
</dbReference>
<dbReference type="Pfam" id="PF17849">
    <property type="entry name" value="OB_Dis3"/>
    <property type="match status" value="1"/>
</dbReference>
<dbReference type="Gene3D" id="2.40.50.690">
    <property type="match status" value="1"/>
</dbReference>
<sequence length="1550" mass="173002">MDQLGYVRSTTSAQGAKEGVSKPTAPQKNAYARLVQKHHSGRFRSYLNHIAQKMQLEESTSNDPSSDLDLPLRRGLGKDNPARNGLNVHSYSPVRTSHLEQPMPGGFENDKPQTALNRCPHKKHAIVSPEGDLEVEEDYYVHQRGAAADLLNMNDALGGRVSNSLRHRAALQKSSGSDEKDEEEMWRKKHKKRGRCPANTDTAAGHVLTEQFSEDVLVVNARKYSHLSPGQVQGAEKRGLSRTRNNSESARTPQNFDRKRQLSESQTETMNNSDSRTNPRQLGTPRGGPYAAVATPGDRKNRNKPTRGRKKSIFEAYMSKEDVSAGLKRGELIQGPLRINPKKYHEAFIPSPDGTRDIFIDGVVARNRALNGDIVAVKLLPKEQWKVIKPDGSDKETEATHESDVPEDMLGTCAPREMAKGDAESPDVIIEAQFDDNDVEHGQDHLQDTLADDIKKLSLDTGEKVKAVGISGVHRAKQDDGSKVNDPRLLPDKFLQRTAKVVYILEKKHSRAATGFIKLLADKNSELFRRCAMFSPVDHRVPRAYVSLADCPPDFVTRPEDYSNILFICRIMDWKEDSNFATGMLAHHSIKERMVFAQRSFQSRRNTHRQLSKSLGQAGEIEPETEGILTEYGVDFSDFSPEALECLPQSLPWVISPGELAKRRDLRKECIFTIDPSTAKDLDDALSCKQLPDGNFEVGVHIADVSYFVLEETALDKVASERATSVYLVQKMPAINIWLLLQQIYKNEQTDAPCEGDSGDLEVIPMLPKLLCEELCSLNPMRDRLTFSVMWKVTPEGKILDEWFGRTVICSCVKLSYDHAQSMIESPGKVFSPEELPPVSPQHSVAEIQEAVLNLHRIAQHLRKQRFIDGALRLDQLKLSFTLDQESGMPQGCYIYQYRDSNKLVEEFMLLANMAVAHQIYRSFPEQALLRRHPPPQTKLLKDLMEFCNQVGLDIDFSSAGTLHKSLNETFGADKYSEARKEVLTNMFSRPMQMALYFCTGVLEDETLFRHYALNVPFYTHFTSPIRRYADVMVHRLLSASLGASSPIKMEKEAIQRQADHCNDRKMASKRVQELSADLFFSIFVRECGPLESEAMVMGVLNEAFDVLVLKFGVQKRIYCNALPLLGFHFQKVGRKPELTLMWEPETLEEESVPQVITIFTLVEVVLTSDGVPLKYSALLKRPGSENSPLQPQVTGDVWDRVDAEKTPGYWNEGARRSLELALALQPTARRAKNIILFVGDGMGLPTMSAARIYKGQLAGSSGEESVLAMETFPHMALAKTYSIDRQVPDSAGTGTAYLCGVKANAKTLGLSGAAVYGKCRTTFGNEVDSILHRARLAGKSVGIVTTTRVQHASPGAAYAHSASRSWYADANMPKEALRDGCKDIAYQLVHNTDINVILGGGRMYMTPKRTPDPEYPEDPAQNGTRKDGVDLIAEWLSAKQGARYVWDKKGLDAVEDDSVSHLMGKSITACSSGNACSSSLLQGCWQGHEVTPVWTLPCPTPPGLFEPKDMKYELNRNTSTDPSIVEMTEKAIRILRRNPNGFFLFVEDE</sequence>
<feature type="compositionally biased region" description="Basic residues" evidence="21">
    <location>
        <begin position="301"/>
        <end position="311"/>
    </location>
</feature>
<dbReference type="EC" id="3.1.13.-" evidence="16"/>
<feature type="binding site" evidence="18">
    <location>
        <position position="1241"/>
    </location>
    <ligand>
        <name>Mg(2+)</name>
        <dbReference type="ChEBI" id="CHEBI:18420"/>
    </ligand>
</feature>
<dbReference type="InterPro" id="IPR012340">
    <property type="entry name" value="NA-bd_OB-fold"/>
</dbReference>
<dbReference type="EMBL" id="KZ506237">
    <property type="protein sequence ID" value="PKU40615.1"/>
    <property type="molecule type" value="Genomic_DNA"/>
</dbReference>
<evidence type="ECO:0000256" key="11">
    <source>
        <dbReference type="ARBA" id="ARBA00022839"/>
    </source>
</evidence>
<reference evidence="24" key="2">
    <citation type="submission" date="2017-12" db="EMBL/GenBank/DDBJ databases">
        <title>Genome sequence of the Bar-tailed Godwit (Limosa lapponica baueri).</title>
        <authorList>
            <person name="Lima N.C.B."/>
            <person name="Parody-Merino A.M."/>
            <person name="Battley P.F."/>
            <person name="Fidler A.E."/>
            <person name="Prosdocimi F."/>
        </authorList>
    </citation>
    <scope>NUCLEOTIDE SEQUENCE [LARGE SCALE GENOMIC DNA]</scope>
</reference>
<keyword evidence="12 16" id="KW-0460">Magnesium</keyword>
<feature type="domain" description="RNB" evidence="22">
    <location>
        <begin position="663"/>
        <end position="1044"/>
    </location>
</feature>
<dbReference type="InterPro" id="IPR050180">
    <property type="entry name" value="RNR_Ribonuclease"/>
</dbReference>
<feature type="binding site" evidence="18">
    <location>
        <position position="1352"/>
    </location>
    <ligand>
        <name>Mg(2+)</name>
        <dbReference type="ChEBI" id="CHEBI:18420"/>
    </ligand>
</feature>
<dbReference type="InterPro" id="IPR041093">
    <property type="entry name" value="Dis3l2-like_C"/>
</dbReference>
<dbReference type="SUPFAM" id="SSF50249">
    <property type="entry name" value="Nucleic acid-binding proteins"/>
    <property type="match status" value="3"/>
</dbReference>
<evidence type="ECO:0000256" key="19">
    <source>
        <dbReference type="RuleBase" id="RU003946"/>
    </source>
</evidence>
<keyword evidence="14 16" id="KW-0131">Cell cycle</keyword>
<keyword evidence="5" id="KW-0325">Glycoprotein</keyword>
<dbReference type="FunFam" id="2.40.50.140:FF:000177">
    <property type="entry name" value="DIS3-like exonuclease 2"/>
    <property type="match status" value="1"/>
</dbReference>
<dbReference type="CDD" id="cd16012">
    <property type="entry name" value="ALP"/>
    <property type="match status" value="1"/>
</dbReference>
<dbReference type="InterPro" id="IPR041505">
    <property type="entry name" value="Dis3_CSD2"/>
</dbReference>
<dbReference type="SMART" id="SM00098">
    <property type="entry name" value="alkPPc"/>
    <property type="match status" value="1"/>
</dbReference>
<keyword evidence="9 16" id="KW-0378">Hydrolase</keyword>
<evidence type="ECO:0000256" key="18">
    <source>
        <dbReference type="PIRSR" id="PIRSR601952-2"/>
    </source>
</evidence>
<dbReference type="InterPro" id="IPR022966">
    <property type="entry name" value="RNase_II/R_CS"/>
</dbReference>
<feature type="binding site" evidence="18">
    <location>
        <position position="1354"/>
    </location>
    <ligand>
        <name>Mg(2+)</name>
        <dbReference type="ChEBI" id="CHEBI:18420"/>
    </ligand>
</feature>
<dbReference type="SMART" id="SM00955">
    <property type="entry name" value="RNB"/>
    <property type="match status" value="1"/>
</dbReference>
<reference evidence="24" key="1">
    <citation type="submission" date="2017-11" db="EMBL/GenBank/DDBJ databases">
        <authorList>
            <person name="Lima N.C."/>
            <person name="Parody-Merino A.M."/>
            <person name="Battley P.F."/>
            <person name="Fidler A.E."/>
            <person name="Prosdocimi F."/>
        </authorList>
    </citation>
    <scope>NUCLEOTIDE SEQUENCE [LARGE SCALE GENOMIC DNA]</scope>
</reference>